<dbReference type="OrthoDB" id="8991550at2"/>
<protein>
    <submittedName>
        <fullName evidence="2">Uncharacterized protein</fullName>
    </submittedName>
</protein>
<feature type="compositionally biased region" description="Low complexity" evidence="1">
    <location>
        <begin position="43"/>
        <end position="68"/>
    </location>
</feature>
<evidence type="ECO:0000256" key="1">
    <source>
        <dbReference type="SAM" id="MobiDB-lite"/>
    </source>
</evidence>
<evidence type="ECO:0000313" key="2">
    <source>
        <dbReference type="EMBL" id="KWS04657.1"/>
    </source>
</evidence>
<dbReference type="EMBL" id="JAJA02000001">
    <property type="protein sequence ID" value="KWS04657.1"/>
    <property type="molecule type" value="Genomic_DNA"/>
</dbReference>
<comment type="caution">
    <text evidence="2">The sequence shown here is derived from an EMBL/GenBank/DDBJ whole genome shotgun (WGS) entry which is preliminary data.</text>
</comment>
<proteinExistence type="predicted"/>
<evidence type="ECO:0000313" key="3">
    <source>
        <dbReference type="Proteomes" id="UP000023435"/>
    </source>
</evidence>
<sequence length="358" mass="36695">MEPTPIRRSFAAAGRVVPSPRPLAWAVAALIALGGSACNREGTPTPAAPAAAAPATPTPAATPTTTPPAATALTVKGEVGSLRLRLIDALPPLPKATADSGEASGDCAQAPVSAEARAADAAGWTVFAERDWAGYRAVGVARAGTHLAGMGCVFPDGQVLLFRDGRPVAQVVDSQAGKEDSDAGLQSLEDGAPAPSAEASQVVRRDGADAELRLGDWNGSQLARLVVGADGGLELAALPAIDSYCAQRAKLPRLEAMALPAARERLLAQGWQGRQSDPDADEGADGMRDALRRLGFPEIEGCSGTGMGYCNYHYRNAAGDALQLTSAGEYVPPGVDQAEASWPRVAGYRVLCAAPKAD</sequence>
<dbReference type="RefSeq" id="WP_051547658.1">
    <property type="nucleotide sequence ID" value="NZ_JAJA02000001.1"/>
</dbReference>
<keyword evidence="3" id="KW-1185">Reference proteome</keyword>
<feature type="region of interest" description="Disordered" evidence="1">
    <location>
        <begin position="42"/>
        <end position="68"/>
    </location>
</feature>
<name>A0A120AGJ0_9GAMM</name>
<organism evidence="2 3">
    <name type="scientific">Lysobacter capsici AZ78</name>
    <dbReference type="NCBI Taxonomy" id="1444315"/>
    <lineage>
        <taxon>Bacteria</taxon>
        <taxon>Pseudomonadati</taxon>
        <taxon>Pseudomonadota</taxon>
        <taxon>Gammaproteobacteria</taxon>
        <taxon>Lysobacterales</taxon>
        <taxon>Lysobacteraceae</taxon>
        <taxon>Lysobacter</taxon>
    </lineage>
</organism>
<gene>
    <name evidence="2" type="ORF">AZ78_2207</name>
</gene>
<dbReference type="Proteomes" id="UP000023435">
    <property type="component" value="Unassembled WGS sequence"/>
</dbReference>
<accession>A0A120AGJ0</accession>
<dbReference type="AlphaFoldDB" id="A0A120AGJ0"/>
<feature type="region of interest" description="Disordered" evidence="1">
    <location>
        <begin position="173"/>
        <end position="204"/>
    </location>
</feature>
<reference evidence="2 3" key="1">
    <citation type="journal article" date="2014" name="Genome Announc.">
        <title>Draft Genome Sequence of Lysobacter capsici AZ78, a Bacterium Antagonistic to Plant-Pathogenic Oomycetes.</title>
        <authorList>
            <person name="Puopolo G."/>
            <person name="Sonego P."/>
            <person name="Engelen K."/>
            <person name="Pertot I."/>
        </authorList>
    </citation>
    <scope>NUCLEOTIDE SEQUENCE [LARGE SCALE GENOMIC DNA]</scope>
    <source>
        <strain evidence="2 3">AZ78</strain>
    </source>
</reference>